<evidence type="ECO:0000313" key="4">
    <source>
        <dbReference type="Proteomes" id="UP000092616"/>
    </source>
</evidence>
<evidence type="ECO:0008006" key="5">
    <source>
        <dbReference type="Google" id="ProtNLM"/>
    </source>
</evidence>
<dbReference type="Gene3D" id="3.30.420.380">
    <property type="match status" value="1"/>
</dbReference>
<comment type="caution">
    <text evidence="3">The sequence shown here is derived from an EMBL/GenBank/DDBJ whole genome shotgun (WGS) entry which is preliminary data.</text>
</comment>
<proteinExistence type="predicted"/>
<dbReference type="AlphaFoldDB" id="A0A1B8QL25"/>
<keyword evidence="2" id="KW-0472">Membrane</keyword>
<evidence type="ECO:0000256" key="2">
    <source>
        <dbReference type="SAM" id="Phobius"/>
    </source>
</evidence>
<keyword evidence="4" id="KW-1185">Reference proteome</keyword>
<sequence length="431" mass="46798">MIHVWQPNLNAPLRVWQDTTQTWQAVEGWQEVGALAALQDNKNRGKSVCLYFASVYLLQLAVDLNAQQLKTLGENGRRYLFEDSSIGGVDDLIIKSRPLARPADKATPAPKKPDANEIDAQASTAQTLLYALHDADREAWMAAASLADIQISALLPDFVLLPSVPNASDAADAAVWYQDADTQLLTYTLPHDALPTGIAVSHLPLALAKLNPKLLYVCGTPDQATLSGLDLTTNQPLAELPRPVAAPLRHALNFAQATREHGLSAYGKTIAALAMLALISSLTFDGMRLWYYQKAQKRAQAMLTTQYRDWFPNERLNPRLSVQRQLSGKLIDTQAASSAGILSTLSSITPILQQNQLVAEQLSYQNNHIELLLNAPTMDNVNRAVAALSAQGVKAKLGNASNAPVFVPNDLPSNPPNANAPNTRATLEIQL</sequence>
<dbReference type="EMBL" id="LZNA01000006">
    <property type="protein sequence ID" value="OBX84318.1"/>
    <property type="molecule type" value="Genomic_DNA"/>
</dbReference>
<accession>A0A1B8QL25</accession>
<name>A0A1B8QL25_9GAMM</name>
<gene>
    <name evidence="3" type="ORF">A9306_03535</name>
</gene>
<reference evidence="3 4" key="1">
    <citation type="submission" date="2016-06" db="EMBL/GenBank/DDBJ databases">
        <title>Draft genome of Moraxella atlantae CCUG 59586.</title>
        <authorList>
            <person name="Salva-Serra F."/>
            <person name="Engstrom-Jakobsson H."/>
            <person name="Thorell K."/>
            <person name="Gonzales-Siles L."/>
            <person name="Karlsson R."/>
            <person name="Boulund F."/>
            <person name="Engstrand L."/>
            <person name="Kristiansson E."/>
            <person name="Moore E."/>
        </authorList>
    </citation>
    <scope>NUCLEOTIDE SEQUENCE [LARGE SCALE GENOMIC DNA]</scope>
    <source>
        <strain evidence="3 4">CCUG 59586</strain>
    </source>
</reference>
<feature type="transmembrane region" description="Helical" evidence="2">
    <location>
        <begin position="270"/>
        <end position="291"/>
    </location>
</feature>
<protein>
    <recommendedName>
        <fullName evidence="5">T2SS protein L</fullName>
    </recommendedName>
</protein>
<feature type="compositionally biased region" description="Low complexity" evidence="1">
    <location>
        <begin position="409"/>
        <end position="422"/>
    </location>
</feature>
<organism evidence="3 4">
    <name type="scientific">Faucicola atlantae</name>
    <dbReference type="NCBI Taxonomy" id="34059"/>
    <lineage>
        <taxon>Bacteria</taxon>
        <taxon>Pseudomonadati</taxon>
        <taxon>Pseudomonadota</taxon>
        <taxon>Gammaproteobacteria</taxon>
        <taxon>Moraxellales</taxon>
        <taxon>Moraxellaceae</taxon>
        <taxon>Faucicola</taxon>
    </lineage>
</organism>
<feature type="region of interest" description="Disordered" evidence="1">
    <location>
        <begin position="409"/>
        <end position="431"/>
    </location>
</feature>
<keyword evidence="2" id="KW-0812">Transmembrane</keyword>
<evidence type="ECO:0000313" key="3">
    <source>
        <dbReference type="EMBL" id="OBX84318.1"/>
    </source>
</evidence>
<dbReference type="Proteomes" id="UP000092616">
    <property type="component" value="Unassembled WGS sequence"/>
</dbReference>
<evidence type="ECO:0000256" key="1">
    <source>
        <dbReference type="SAM" id="MobiDB-lite"/>
    </source>
</evidence>
<keyword evidence="2" id="KW-1133">Transmembrane helix</keyword>